<keyword evidence="2" id="KW-0934">Plastid</keyword>
<gene>
    <name evidence="5" type="ORF">GOP47_0007285</name>
</gene>
<dbReference type="GO" id="GO:0140359">
    <property type="term" value="F:ABC-type transporter activity"/>
    <property type="evidence" value="ECO:0007669"/>
    <property type="project" value="InterPro"/>
</dbReference>
<comment type="caution">
    <text evidence="5">The sequence shown here is derived from an EMBL/GenBank/DDBJ whole genome shotgun (WGS) entry which is preliminary data.</text>
</comment>
<dbReference type="PANTHER" id="PTHR19229">
    <property type="entry name" value="ATP-BINDING CASSETTE TRANSPORTER SUBFAMILY A ABCA"/>
    <property type="match status" value="1"/>
</dbReference>
<dbReference type="OrthoDB" id="8061355at2759"/>
<reference evidence="5" key="1">
    <citation type="submission" date="2021-01" db="EMBL/GenBank/DDBJ databases">
        <title>Adiantum capillus-veneris genome.</title>
        <authorList>
            <person name="Fang Y."/>
            <person name="Liao Q."/>
        </authorList>
    </citation>
    <scope>NUCLEOTIDE SEQUENCE</scope>
    <source>
        <strain evidence="5">H3</strain>
        <tissue evidence="5">Leaf</tissue>
    </source>
</reference>
<keyword evidence="3" id="KW-1133">Transmembrane helix</keyword>
<evidence type="ECO:0000256" key="2">
    <source>
        <dbReference type="ARBA" id="ARBA00022528"/>
    </source>
</evidence>
<dbReference type="EMBL" id="JABFUD020000007">
    <property type="protein sequence ID" value="KAI5077461.1"/>
    <property type="molecule type" value="Genomic_DNA"/>
</dbReference>
<evidence type="ECO:0000259" key="4">
    <source>
        <dbReference type="PROSITE" id="PS50893"/>
    </source>
</evidence>
<feature type="domain" description="ABC transporter" evidence="4">
    <location>
        <begin position="180"/>
        <end position="369"/>
    </location>
</feature>
<evidence type="ECO:0000313" key="6">
    <source>
        <dbReference type="Proteomes" id="UP000886520"/>
    </source>
</evidence>
<evidence type="ECO:0000256" key="1">
    <source>
        <dbReference type="ARBA" id="ARBA00008526"/>
    </source>
</evidence>
<dbReference type="PROSITE" id="PS50893">
    <property type="entry name" value="ABC_TRANSPORTER_2"/>
    <property type="match status" value="1"/>
</dbReference>
<keyword evidence="6" id="KW-1185">Reference proteome</keyword>
<dbReference type="GO" id="GO:0016020">
    <property type="term" value="C:membrane"/>
    <property type="evidence" value="ECO:0007669"/>
    <property type="project" value="InterPro"/>
</dbReference>
<dbReference type="Gene3D" id="3.40.50.300">
    <property type="entry name" value="P-loop containing nucleotide triphosphate hydrolases"/>
    <property type="match status" value="2"/>
</dbReference>
<dbReference type="Proteomes" id="UP000886520">
    <property type="component" value="Chromosome 7"/>
</dbReference>
<evidence type="ECO:0000256" key="3">
    <source>
        <dbReference type="SAM" id="Phobius"/>
    </source>
</evidence>
<feature type="transmembrane region" description="Helical" evidence="3">
    <location>
        <begin position="20"/>
        <end position="40"/>
    </location>
</feature>
<dbReference type="GO" id="GO:0016887">
    <property type="term" value="F:ATP hydrolysis activity"/>
    <property type="evidence" value="ECO:0007669"/>
    <property type="project" value="InterPro"/>
</dbReference>
<dbReference type="PANTHER" id="PTHR19229:SF154">
    <property type="entry name" value="ABC TRANSPORTER A FAMILY MEMBER 3-RELATED"/>
    <property type="match status" value="1"/>
</dbReference>
<proteinExistence type="inferred from homology"/>
<evidence type="ECO:0000313" key="5">
    <source>
        <dbReference type="EMBL" id="KAI5077461.1"/>
    </source>
</evidence>
<name>A0A9D4V0E2_ADICA</name>
<keyword evidence="3" id="KW-0472">Membrane</keyword>
<dbReference type="GO" id="GO:0005319">
    <property type="term" value="F:lipid transporter activity"/>
    <property type="evidence" value="ECO:0007669"/>
    <property type="project" value="TreeGrafter"/>
</dbReference>
<dbReference type="GO" id="GO:0005524">
    <property type="term" value="F:ATP binding"/>
    <property type="evidence" value="ECO:0007669"/>
    <property type="project" value="InterPro"/>
</dbReference>
<sequence length="448" mass="50654">MRGYVTCFSLVSNQWPHTVVGYQYVFGFGLLGAFLFQFFVEDRNFSKGAILLLELLPGFALYRGLYEFSQYSLTGYYQGTRGMQWKNMKDVENGMPQVFIIMFLEWLLITPFSFYLDQFFQSNNSSFLGEKLKHLHQYLLGQRMKVQDFDTQIEINKLDVLDEKKSVSEILASDATSCAIVCDDLRKVYHGENRAASKYAVRGLSLAVPCGQCFGMLGPNGAGKTSSINMVFADDWALKAHFRYSIYKRAGHQERHESNLSILLWKSLTGREHLLFYGRLKNLKGEILDNVVYMDEPSAGLDPASRNLLWNVVRKAKQGRAIILTTHSMEEAETLCDRVGIFVKGQLQCIGNCTELKSRYGASYIFTISTPPSQEDEVVRMALELSSSSKQIYSLAGTQKFEISKTDVTIADVFRAVVNAKACLNILAWGFTDTTLEDVFIKVVDEGL</sequence>
<dbReference type="SUPFAM" id="SSF52540">
    <property type="entry name" value="P-loop containing nucleoside triphosphate hydrolases"/>
    <property type="match status" value="1"/>
</dbReference>
<keyword evidence="2" id="KW-0150">Chloroplast</keyword>
<dbReference type="Pfam" id="PF24526">
    <property type="entry name" value="ABCA12_C"/>
    <property type="match status" value="1"/>
</dbReference>
<dbReference type="InterPro" id="IPR003439">
    <property type="entry name" value="ABC_transporter-like_ATP-bd"/>
</dbReference>
<feature type="transmembrane region" description="Helical" evidence="3">
    <location>
        <begin position="98"/>
        <end position="116"/>
    </location>
</feature>
<organism evidence="5 6">
    <name type="scientific">Adiantum capillus-veneris</name>
    <name type="common">Maidenhair fern</name>
    <dbReference type="NCBI Taxonomy" id="13818"/>
    <lineage>
        <taxon>Eukaryota</taxon>
        <taxon>Viridiplantae</taxon>
        <taxon>Streptophyta</taxon>
        <taxon>Embryophyta</taxon>
        <taxon>Tracheophyta</taxon>
        <taxon>Polypodiopsida</taxon>
        <taxon>Polypodiidae</taxon>
        <taxon>Polypodiales</taxon>
        <taxon>Pteridineae</taxon>
        <taxon>Pteridaceae</taxon>
        <taxon>Vittarioideae</taxon>
        <taxon>Adiantum</taxon>
    </lineage>
</organism>
<dbReference type="InterPro" id="IPR027417">
    <property type="entry name" value="P-loop_NTPase"/>
</dbReference>
<keyword evidence="3" id="KW-0812">Transmembrane</keyword>
<comment type="similarity">
    <text evidence="1">Belongs to the ABC transporter superfamily. ABCA family. CPR flippase (TC 3.A.1.211) subfamily.</text>
</comment>
<protein>
    <recommendedName>
        <fullName evidence="4">ABC transporter domain-containing protein</fullName>
    </recommendedName>
</protein>
<dbReference type="AlphaFoldDB" id="A0A9D4V0E2"/>
<dbReference type="InterPro" id="IPR026082">
    <property type="entry name" value="ABCA"/>
</dbReference>
<accession>A0A9D4V0E2</accession>